<accession>A0A2N0NI72</accession>
<organism evidence="2 3">
    <name type="scientific">Rhizophagus irregularis</name>
    <dbReference type="NCBI Taxonomy" id="588596"/>
    <lineage>
        <taxon>Eukaryota</taxon>
        <taxon>Fungi</taxon>
        <taxon>Fungi incertae sedis</taxon>
        <taxon>Mucoromycota</taxon>
        <taxon>Glomeromycotina</taxon>
        <taxon>Glomeromycetes</taxon>
        <taxon>Glomerales</taxon>
        <taxon>Glomeraceae</taxon>
        <taxon>Rhizophagus</taxon>
    </lineage>
</organism>
<dbReference type="AlphaFoldDB" id="A0A2N0NI72"/>
<reference evidence="2 3" key="2">
    <citation type="submission" date="2017-09" db="EMBL/GenBank/DDBJ databases">
        <title>Extensive intraspecific genome diversity in a model arbuscular mycorrhizal fungus.</title>
        <authorList>
            <person name="Chen E.C."/>
            <person name="Morin E."/>
            <person name="Beaudet D."/>
            <person name="Noel J."/>
            <person name="Ndikumana S."/>
            <person name="Charron P."/>
            <person name="St-Onge C."/>
            <person name="Giorgi J."/>
            <person name="Grigoriev I.V."/>
            <person name="Roux C."/>
            <person name="Martin F.M."/>
            <person name="Corradi N."/>
        </authorList>
    </citation>
    <scope>NUCLEOTIDE SEQUENCE [LARGE SCALE GENOMIC DNA]</scope>
    <source>
        <strain evidence="2 3">A5</strain>
    </source>
</reference>
<reference evidence="2 3" key="1">
    <citation type="submission" date="2016-04" db="EMBL/GenBank/DDBJ databases">
        <title>Genome analyses suggest a sexual origin of heterokaryosis in a supposedly ancient asexual fungus.</title>
        <authorList>
            <person name="Ropars J."/>
            <person name="Sedzielewska K."/>
            <person name="Noel J."/>
            <person name="Charron P."/>
            <person name="Farinelli L."/>
            <person name="Marton T."/>
            <person name="Kruger M."/>
            <person name="Pelin A."/>
            <person name="Brachmann A."/>
            <person name="Corradi N."/>
        </authorList>
    </citation>
    <scope>NUCLEOTIDE SEQUENCE [LARGE SCALE GENOMIC DNA]</scope>
    <source>
        <strain evidence="2 3">A5</strain>
    </source>
</reference>
<sequence length="142" mass="16810">MEYTTAHHNYELKSREVSSKAQIVLAPLVRPSNREFRNREKFLRERMQKAEEDKEILADLRWRVEHLDHAIYCEYHREEVGLKFHPCAVMDDRILKRRADENGNLDSHYSLHKDKKVDDGLNVGRNSVIENLHVISIDHHSA</sequence>
<evidence type="ECO:0000313" key="2">
    <source>
        <dbReference type="EMBL" id="PKB94260.1"/>
    </source>
</evidence>
<name>A0A2N0NI72_9GLOM</name>
<protein>
    <submittedName>
        <fullName evidence="2">Uncharacterized protein</fullName>
    </submittedName>
</protein>
<feature type="coiled-coil region" evidence="1">
    <location>
        <begin position="33"/>
        <end position="60"/>
    </location>
</feature>
<dbReference type="EMBL" id="LLXJ01006362">
    <property type="protein sequence ID" value="PKB94260.1"/>
    <property type="molecule type" value="Genomic_DNA"/>
</dbReference>
<dbReference type="Proteomes" id="UP000232722">
    <property type="component" value="Unassembled WGS sequence"/>
</dbReference>
<dbReference type="VEuPathDB" id="FungiDB:RhiirFUN_007793"/>
<keyword evidence="1" id="KW-0175">Coiled coil</keyword>
<proteinExistence type="predicted"/>
<evidence type="ECO:0000256" key="1">
    <source>
        <dbReference type="SAM" id="Coils"/>
    </source>
</evidence>
<gene>
    <name evidence="2" type="ORF">RhiirA5_386765</name>
</gene>
<comment type="caution">
    <text evidence="2">The sequence shown here is derived from an EMBL/GenBank/DDBJ whole genome shotgun (WGS) entry which is preliminary data.</text>
</comment>
<evidence type="ECO:0000313" key="3">
    <source>
        <dbReference type="Proteomes" id="UP000232722"/>
    </source>
</evidence>